<feature type="transmembrane region" description="Helical" evidence="1">
    <location>
        <begin position="41"/>
        <end position="62"/>
    </location>
</feature>
<sequence>MIEIGGLPAHILLIHAVVVLAPIAGLLAVLFAVVPRLRGRLAWPLGALAVLLAPLSLLTAQAGEQLERSMPESALIEAHAEQGDLFKALALVFLVAVAAQLLAAFPQALIRTQRLNGLRRLLDTRWVRAVAVVLGVIGGLVITYQSIVTGHSGSASVWSG</sequence>
<evidence type="ECO:0008006" key="4">
    <source>
        <dbReference type="Google" id="ProtNLM"/>
    </source>
</evidence>
<dbReference type="RefSeq" id="WP_301224248.1">
    <property type="nucleotide sequence ID" value="NZ_JAROCG010000001.1"/>
</dbReference>
<evidence type="ECO:0000313" key="2">
    <source>
        <dbReference type="EMBL" id="MDN4609563.1"/>
    </source>
</evidence>
<reference evidence="2" key="1">
    <citation type="submission" date="2023-06" db="EMBL/GenBank/DDBJ databases">
        <title>MT1 and MT2 Draft Genomes of Novel Species.</title>
        <authorList>
            <person name="Venkateswaran K."/>
        </authorList>
    </citation>
    <scope>NUCLEOTIDE SEQUENCE</scope>
    <source>
        <strain evidence="2">IIF3SC-B10</strain>
    </source>
</reference>
<evidence type="ECO:0000256" key="1">
    <source>
        <dbReference type="SAM" id="Phobius"/>
    </source>
</evidence>
<organism evidence="2 3">
    <name type="scientific">Arthrobacter burdickii</name>
    <dbReference type="NCBI Taxonomy" id="3035920"/>
    <lineage>
        <taxon>Bacteria</taxon>
        <taxon>Bacillati</taxon>
        <taxon>Actinomycetota</taxon>
        <taxon>Actinomycetes</taxon>
        <taxon>Micrococcales</taxon>
        <taxon>Micrococcaceae</taxon>
        <taxon>Arthrobacter</taxon>
    </lineage>
</organism>
<feature type="transmembrane region" description="Helical" evidence="1">
    <location>
        <begin position="126"/>
        <end position="147"/>
    </location>
</feature>
<gene>
    <name evidence="2" type="ORF">P5G52_01660</name>
</gene>
<evidence type="ECO:0000313" key="3">
    <source>
        <dbReference type="Proteomes" id="UP001174209"/>
    </source>
</evidence>
<dbReference type="EMBL" id="JAROCG010000001">
    <property type="protein sequence ID" value="MDN4609563.1"/>
    <property type="molecule type" value="Genomic_DNA"/>
</dbReference>
<keyword evidence="1" id="KW-1133">Transmembrane helix</keyword>
<keyword evidence="3" id="KW-1185">Reference proteome</keyword>
<accession>A0ABT8JWL2</accession>
<feature type="transmembrane region" description="Helical" evidence="1">
    <location>
        <begin position="12"/>
        <end position="34"/>
    </location>
</feature>
<feature type="transmembrane region" description="Helical" evidence="1">
    <location>
        <begin position="85"/>
        <end position="105"/>
    </location>
</feature>
<protein>
    <recommendedName>
        <fullName evidence="4">Integral membrane protein</fullName>
    </recommendedName>
</protein>
<keyword evidence="1" id="KW-0812">Transmembrane</keyword>
<keyword evidence="1" id="KW-0472">Membrane</keyword>
<name>A0ABT8JWL2_9MICC</name>
<dbReference type="Proteomes" id="UP001174209">
    <property type="component" value="Unassembled WGS sequence"/>
</dbReference>
<proteinExistence type="predicted"/>
<comment type="caution">
    <text evidence="2">The sequence shown here is derived from an EMBL/GenBank/DDBJ whole genome shotgun (WGS) entry which is preliminary data.</text>
</comment>